<comment type="caution">
    <text evidence="1">The sequence shown here is derived from an EMBL/GenBank/DDBJ whole genome shotgun (WGS) entry which is preliminary data.</text>
</comment>
<evidence type="ECO:0000313" key="2">
    <source>
        <dbReference type="Proteomes" id="UP001295462"/>
    </source>
</evidence>
<reference evidence="1" key="1">
    <citation type="submission" date="2022-01" db="EMBL/GenBank/DDBJ databases">
        <authorList>
            <person name="Lagorce A."/>
        </authorList>
    </citation>
    <scope>NUCLEOTIDE SEQUENCE</scope>
    <source>
        <strain evidence="1">Th15_F1_A12</strain>
    </source>
</reference>
<dbReference type="AlphaFoldDB" id="A0AAU9QYV6"/>
<dbReference type="EMBL" id="CAKMUD010000136">
    <property type="protein sequence ID" value="CAH1603613.1"/>
    <property type="molecule type" value="Genomic_DNA"/>
</dbReference>
<gene>
    <name evidence="1" type="ORF">THF1A12_780002</name>
</gene>
<evidence type="ECO:0008006" key="3">
    <source>
        <dbReference type="Google" id="ProtNLM"/>
    </source>
</evidence>
<dbReference type="Proteomes" id="UP001295462">
    <property type="component" value="Unassembled WGS sequence"/>
</dbReference>
<proteinExistence type="predicted"/>
<dbReference type="RefSeq" id="WP_409590293.1">
    <property type="nucleotide sequence ID" value="NZ_CAKMTZ010000134.1"/>
</dbReference>
<organism evidence="1 2">
    <name type="scientific">Vibrio jasicida</name>
    <dbReference type="NCBI Taxonomy" id="766224"/>
    <lineage>
        <taxon>Bacteria</taxon>
        <taxon>Pseudomonadati</taxon>
        <taxon>Pseudomonadota</taxon>
        <taxon>Gammaproteobacteria</taxon>
        <taxon>Vibrionales</taxon>
        <taxon>Vibrionaceae</taxon>
        <taxon>Vibrio</taxon>
    </lineage>
</organism>
<name>A0AAU9QYV6_9VIBR</name>
<protein>
    <recommendedName>
        <fullName evidence="3">DUF4402 domain-containing protein</fullName>
    </recommendedName>
</protein>
<accession>A0AAU9QYV6</accession>
<sequence length="167" mass="18619">MRYWWLGMLSFCSVAAPIQEVLPLSTYINKTELYPYVISLDMQPNQVVLAFDEQQQRFQSHDVAVVVSSDISNGESGIGFEYTLSLLRNTSYCRRPYGLEVTQSNVISLTLGGAPFDEQTPLERQLLVSQDDGFLGDKLVLTLVSEVITDEAVQCEGTVMLEAELAL</sequence>
<evidence type="ECO:0000313" key="1">
    <source>
        <dbReference type="EMBL" id="CAH1603613.1"/>
    </source>
</evidence>